<accession>A0A0D3BB47</accession>
<reference evidence="3 4" key="1">
    <citation type="journal article" date="2014" name="Genome Biol.">
        <title>Transcriptome and methylome profiling reveals relics of genome dominance in the mesopolyploid Brassica oleracea.</title>
        <authorList>
            <person name="Parkin I.A."/>
            <person name="Koh C."/>
            <person name="Tang H."/>
            <person name="Robinson S.J."/>
            <person name="Kagale S."/>
            <person name="Clarke W.E."/>
            <person name="Town C.D."/>
            <person name="Nixon J."/>
            <person name="Krishnakumar V."/>
            <person name="Bidwell S.L."/>
            <person name="Denoeud F."/>
            <person name="Belcram H."/>
            <person name="Links M.G."/>
            <person name="Just J."/>
            <person name="Clarke C."/>
            <person name="Bender T."/>
            <person name="Huebert T."/>
            <person name="Mason A.S."/>
            <person name="Pires J.C."/>
            <person name="Barker G."/>
            <person name="Moore J."/>
            <person name="Walley P.G."/>
            <person name="Manoli S."/>
            <person name="Batley J."/>
            <person name="Edwards D."/>
            <person name="Nelson M.N."/>
            <person name="Wang X."/>
            <person name="Paterson A.H."/>
            <person name="King G."/>
            <person name="Bancroft I."/>
            <person name="Chalhoub B."/>
            <person name="Sharpe A.G."/>
        </authorList>
    </citation>
    <scope>NUCLEOTIDE SEQUENCE</scope>
    <source>
        <strain evidence="3 4">cv. TO1000</strain>
    </source>
</reference>
<proteinExistence type="predicted"/>
<dbReference type="Gramene" id="Bo3g065590.1">
    <property type="protein sequence ID" value="Bo3g065590.1"/>
    <property type="gene ID" value="Bo3g065590"/>
</dbReference>
<keyword evidence="2" id="KW-0472">Membrane</keyword>
<dbReference type="STRING" id="109376.A0A0D3BB47"/>
<sequence>MVLRQAQNSIGYLSPLIELRQISFRSWRRVPLLKRGILLLSQNKLDLCLVCWRKNLLQDIILGQLDYVKHITGVDRHESRFPLLHGSNEKKTNGDLIFLMAEFAGTYIIICLFLSLHAARKMAKKAEQLMKVPLLRLGLHLRQHHEYCQGRCHNHKVEQALLKDEAFQKLVNFFQSCLEDHHFVHMLEPFLKIITESSRINKTLDRLRCL</sequence>
<keyword evidence="2" id="KW-0812">Transmembrane</keyword>
<evidence type="ECO:0000313" key="4">
    <source>
        <dbReference type="Proteomes" id="UP000032141"/>
    </source>
</evidence>
<keyword evidence="1" id="KW-0677">Repeat</keyword>
<dbReference type="PANTHER" id="PTHR46618:SF1">
    <property type="entry name" value="ARMADILLO REPEAT-CONTAINING PROTEIN 3"/>
    <property type="match status" value="1"/>
</dbReference>
<protein>
    <submittedName>
        <fullName evidence="3">Uncharacterized protein</fullName>
    </submittedName>
</protein>
<keyword evidence="4" id="KW-1185">Reference proteome</keyword>
<evidence type="ECO:0000256" key="2">
    <source>
        <dbReference type="SAM" id="Phobius"/>
    </source>
</evidence>
<dbReference type="PANTHER" id="PTHR46618">
    <property type="entry name" value="ARMADILLO REPEAT-CONTAINING PROTEIN 3"/>
    <property type="match status" value="1"/>
</dbReference>
<dbReference type="eggNOG" id="KOG0198">
    <property type="taxonomic scope" value="Eukaryota"/>
</dbReference>
<organism evidence="3 4">
    <name type="scientific">Brassica oleracea var. oleracea</name>
    <dbReference type="NCBI Taxonomy" id="109376"/>
    <lineage>
        <taxon>Eukaryota</taxon>
        <taxon>Viridiplantae</taxon>
        <taxon>Streptophyta</taxon>
        <taxon>Embryophyta</taxon>
        <taxon>Tracheophyta</taxon>
        <taxon>Spermatophyta</taxon>
        <taxon>Magnoliopsida</taxon>
        <taxon>eudicotyledons</taxon>
        <taxon>Gunneridae</taxon>
        <taxon>Pentapetalae</taxon>
        <taxon>rosids</taxon>
        <taxon>malvids</taxon>
        <taxon>Brassicales</taxon>
        <taxon>Brassicaceae</taxon>
        <taxon>Brassiceae</taxon>
        <taxon>Brassica</taxon>
    </lineage>
</organism>
<reference evidence="3" key="2">
    <citation type="submission" date="2015-03" db="UniProtKB">
        <authorList>
            <consortium name="EnsemblPlants"/>
        </authorList>
    </citation>
    <scope>IDENTIFICATION</scope>
</reference>
<keyword evidence="2" id="KW-1133">Transmembrane helix</keyword>
<dbReference type="AlphaFoldDB" id="A0A0D3BB47"/>
<dbReference type="InterPro" id="IPR052441">
    <property type="entry name" value="Armadillo-Ser/Thr_Kinase"/>
</dbReference>
<evidence type="ECO:0000256" key="1">
    <source>
        <dbReference type="ARBA" id="ARBA00022737"/>
    </source>
</evidence>
<name>A0A0D3BB47_BRAOL</name>
<dbReference type="EnsemblPlants" id="Bo3g065590.1">
    <property type="protein sequence ID" value="Bo3g065590.1"/>
    <property type="gene ID" value="Bo3g065590"/>
</dbReference>
<dbReference type="HOGENOM" id="CLU_1311675_0_0_1"/>
<feature type="transmembrane region" description="Helical" evidence="2">
    <location>
        <begin position="96"/>
        <end position="116"/>
    </location>
</feature>
<dbReference type="Proteomes" id="UP000032141">
    <property type="component" value="Chromosome C3"/>
</dbReference>
<evidence type="ECO:0000313" key="3">
    <source>
        <dbReference type="EnsemblPlants" id="Bo3g065590.1"/>
    </source>
</evidence>